<name>A0A6G9GUN4_9ACTN</name>
<evidence type="ECO:0000313" key="2">
    <source>
        <dbReference type="EMBL" id="QIQ01769.1"/>
    </source>
</evidence>
<feature type="region of interest" description="Disordered" evidence="1">
    <location>
        <begin position="42"/>
        <end position="127"/>
    </location>
</feature>
<dbReference type="RefSeq" id="WP_167024444.1">
    <property type="nucleotide sequence ID" value="NZ_CP050177.1"/>
</dbReference>
<dbReference type="Proteomes" id="UP000501179">
    <property type="component" value="Chromosome"/>
</dbReference>
<feature type="compositionally biased region" description="Low complexity" evidence="1">
    <location>
        <begin position="77"/>
        <end position="96"/>
    </location>
</feature>
<dbReference type="AlphaFoldDB" id="A0A6G9GUN4"/>
<evidence type="ECO:0000256" key="1">
    <source>
        <dbReference type="SAM" id="MobiDB-lite"/>
    </source>
</evidence>
<dbReference type="EMBL" id="CP050177">
    <property type="protein sequence ID" value="QIQ01769.1"/>
    <property type="molecule type" value="Genomic_DNA"/>
</dbReference>
<accession>A0A6G9GUN4</accession>
<protein>
    <submittedName>
        <fullName evidence="2">Uncharacterized protein</fullName>
    </submittedName>
</protein>
<gene>
    <name evidence="2" type="ORF">HA039_05225</name>
</gene>
<keyword evidence="3" id="KW-1185">Reference proteome</keyword>
<organism evidence="2 3">
    <name type="scientific">Streptomyces liangshanensis</name>
    <dbReference type="NCBI Taxonomy" id="2717324"/>
    <lineage>
        <taxon>Bacteria</taxon>
        <taxon>Bacillati</taxon>
        <taxon>Actinomycetota</taxon>
        <taxon>Actinomycetes</taxon>
        <taxon>Kitasatosporales</taxon>
        <taxon>Streptomycetaceae</taxon>
        <taxon>Streptomyces</taxon>
    </lineage>
</organism>
<evidence type="ECO:0000313" key="3">
    <source>
        <dbReference type="Proteomes" id="UP000501179"/>
    </source>
</evidence>
<sequence length="127" mass="12987">MYCAAPVTHRPVAAARAARARRIALMTLLVLLAFLGMSLDSGHDPASAAEPRPPASAVPEPAGEGQQDPAENERTAVGRAVRAGGAPAVPRAGVTGRAVQPPPYVRSFTPQDTSRVPSAASGAVLRC</sequence>
<dbReference type="KEGG" id="slia:HA039_05225"/>
<proteinExistence type="predicted"/>
<reference evidence="2 3" key="1">
    <citation type="submission" date="2020-03" db="EMBL/GenBank/DDBJ databases">
        <title>A novel species.</title>
        <authorList>
            <person name="Gao J."/>
        </authorList>
    </citation>
    <scope>NUCLEOTIDE SEQUENCE [LARGE SCALE GENOMIC DNA]</scope>
    <source>
        <strain evidence="2 3">QMT-12</strain>
    </source>
</reference>